<dbReference type="GO" id="GO:0045259">
    <property type="term" value="C:proton-transporting ATP synthase complex"/>
    <property type="evidence" value="ECO:0007669"/>
    <property type="project" value="UniProtKB-KW"/>
</dbReference>
<dbReference type="Proteomes" id="UP001171751">
    <property type="component" value="Unassembled WGS sequence"/>
</dbReference>
<evidence type="ECO:0000256" key="3">
    <source>
        <dbReference type="ARBA" id="ARBA00007681"/>
    </source>
</evidence>
<dbReference type="PROSITE" id="PS00153">
    <property type="entry name" value="ATPASE_GAMMA"/>
    <property type="match status" value="1"/>
</dbReference>
<dbReference type="PANTHER" id="PTHR11693:SF22">
    <property type="entry name" value="ATP SYNTHASE SUBUNIT GAMMA, MITOCHONDRIAL"/>
    <property type="match status" value="1"/>
</dbReference>
<dbReference type="Gene3D" id="1.10.287.80">
    <property type="entry name" value="ATP synthase, gamma subunit, helix hairpin domain"/>
    <property type="match status" value="2"/>
</dbReference>
<evidence type="ECO:0000313" key="13">
    <source>
        <dbReference type="Proteomes" id="UP001171751"/>
    </source>
</evidence>
<keyword evidence="7 11" id="KW-0406">Ion transport</keyword>
<comment type="function">
    <text evidence="1 11">Produces ATP from ADP in the presence of a proton gradient across the membrane. The gamma chain is believed to be important in regulating ATPase activity and the flow of protons through the CF(0) complex.</text>
</comment>
<protein>
    <recommendedName>
        <fullName evidence="11">ATP synthase gamma chain</fullName>
    </recommendedName>
    <alternativeName>
        <fullName evidence="11">ATP synthase F1 sector gamma subunit</fullName>
    </alternativeName>
    <alternativeName>
        <fullName evidence="11">F-ATPase gamma subunit</fullName>
    </alternativeName>
</protein>
<dbReference type="HAMAP" id="MF_00815">
    <property type="entry name" value="ATP_synth_gamma_bact"/>
    <property type="match status" value="1"/>
</dbReference>
<reference evidence="12" key="1">
    <citation type="submission" date="2023-07" db="EMBL/GenBank/DDBJ databases">
        <title>Between Cages and Wild: Unraveling the Impact of Captivity on Animal Microbiomes and Antimicrobial Resistance.</title>
        <authorList>
            <person name="Schmartz G.P."/>
            <person name="Rehner J."/>
            <person name="Schuff M.J."/>
            <person name="Becker S.L."/>
            <person name="Kravczyk M."/>
            <person name="Gurevich A."/>
            <person name="Francke R."/>
            <person name="Mueller R."/>
            <person name="Keller V."/>
            <person name="Keller A."/>
        </authorList>
    </citation>
    <scope>NUCLEOTIDE SEQUENCE</scope>
    <source>
        <strain evidence="12">S39M_St_73</strain>
    </source>
</reference>
<dbReference type="GO" id="GO:0005886">
    <property type="term" value="C:plasma membrane"/>
    <property type="evidence" value="ECO:0007669"/>
    <property type="project" value="UniProtKB-SubCell"/>
</dbReference>
<dbReference type="GO" id="GO:0046933">
    <property type="term" value="F:proton-transporting ATP synthase activity, rotational mechanism"/>
    <property type="evidence" value="ECO:0007669"/>
    <property type="project" value="UniProtKB-UniRule"/>
</dbReference>
<evidence type="ECO:0000256" key="7">
    <source>
        <dbReference type="ARBA" id="ARBA00023065"/>
    </source>
</evidence>
<name>A0AA43UC31_9LACT</name>
<organism evidence="12 13">
    <name type="scientific">Atopococcus tabaci</name>
    <dbReference type="NCBI Taxonomy" id="269774"/>
    <lineage>
        <taxon>Bacteria</taxon>
        <taxon>Bacillati</taxon>
        <taxon>Bacillota</taxon>
        <taxon>Bacilli</taxon>
        <taxon>Lactobacillales</taxon>
        <taxon>Carnobacteriaceae</taxon>
        <taxon>Atopococcus</taxon>
    </lineage>
</organism>
<dbReference type="InterPro" id="IPR023632">
    <property type="entry name" value="ATP_synth_F1_gsu_CS"/>
</dbReference>
<comment type="subcellular location">
    <subcellularLocation>
        <location evidence="11">Cell membrane</location>
        <topology evidence="11">Peripheral membrane protein</topology>
    </subcellularLocation>
    <subcellularLocation>
        <location evidence="2">Membrane</location>
        <topology evidence="2">Peripheral membrane protein</topology>
    </subcellularLocation>
</comment>
<dbReference type="InterPro" id="IPR000131">
    <property type="entry name" value="ATP_synth_F1_gsu"/>
</dbReference>
<keyword evidence="4 11" id="KW-0813">Transport</keyword>
<dbReference type="AlphaFoldDB" id="A0AA43UC31"/>
<keyword evidence="5 11" id="KW-1003">Cell membrane</keyword>
<dbReference type="PANTHER" id="PTHR11693">
    <property type="entry name" value="ATP SYNTHASE GAMMA CHAIN"/>
    <property type="match status" value="1"/>
</dbReference>
<comment type="similarity">
    <text evidence="3 11">Belongs to the ATPase gamma chain family.</text>
</comment>
<keyword evidence="10 11" id="KW-0066">ATP synthesis</keyword>
<evidence type="ECO:0000313" key="12">
    <source>
        <dbReference type="EMBL" id="MDO5457226.1"/>
    </source>
</evidence>
<keyword evidence="9 11" id="KW-0139">CF(1)</keyword>
<proteinExistence type="inferred from homology"/>
<comment type="subunit">
    <text evidence="11">F-type ATPases have 2 components, CF(1) - the catalytic core - and CF(0) - the membrane proton channel. CF(1) has five subunits: alpha(3), beta(3), gamma(1), delta(1), epsilon(1). CF(0) has three main subunits: a, b and c.</text>
</comment>
<dbReference type="Gene3D" id="3.40.1380.10">
    <property type="match status" value="1"/>
</dbReference>
<dbReference type="NCBIfam" id="TIGR01146">
    <property type="entry name" value="ATPsyn_F1gamma"/>
    <property type="match status" value="1"/>
</dbReference>
<comment type="caution">
    <text evidence="12">The sequence shown here is derived from an EMBL/GenBank/DDBJ whole genome shotgun (WGS) entry which is preliminary data.</text>
</comment>
<evidence type="ECO:0000256" key="9">
    <source>
        <dbReference type="ARBA" id="ARBA00023196"/>
    </source>
</evidence>
<sequence>MSIQEIRKQMDSIKKTSQITNAMALVSTTKYNNIVQTSSHYQLYAQQLEEIIQHLVSHVRNLEDAQELDVDWDERFRLINFKDFLINRKVKDIGYMVITSDKGLAGSYNSQIIKRFEEIIKERHESPADFVVFAIGQPIVKYCKDNGIRIAHELHNLPDYPTYTQVQKIVQKSVELFKNETYDQLDLIYNHSKNALQTEVLVHQMLPLKGPDIQHVDVSTNEYLLEPDLTAVLEVLIPMYAESFIYGSIIDAKTAEQGSRMQAMRQATENAEEIIDHLNHEYNQKRQIKITNEIIEVINGASAQESGK</sequence>
<evidence type="ECO:0000256" key="1">
    <source>
        <dbReference type="ARBA" id="ARBA00003456"/>
    </source>
</evidence>
<accession>A0AA43UC31</accession>
<evidence type="ECO:0000256" key="8">
    <source>
        <dbReference type="ARBA" id="ARBA00023136"/>
    </source>
</evidence>
<gene>
    <name evidence="11 12" type="primary">atpG</name>
    <name evidence="12" type="ORF">Q4F26_02690</name>
</gene>
<evidence type="ECO:0000256" key="11">
    <source>
        <dbReference type="HAMAP-Rule" id="MF_00815"/>
    </source>
</evidence>
<evidence type="ECO:0000256" key="2">
    <source>
        <dbReference type="ARBA" id="ARBA00004170"/>
    </source>
</evidence>
<dbReference type="EMBL" id="JAUNQW010000007">
    <property type="protein sequence ID" value="MDO5457226.1"/>
    <property type="molecule type" value="Genomic_DNA"/>
</dbReference>
<evidence type="ECO:0000256" key="10">
    <source>
        <dbReference type="ARBA" id="ARBA00023310"/>
    </source>
</evidence>
<dbReference type="Pfam" id="PF00231">
    <property type="entry name" value="ATP-synt"/>
    <property type="match status" value="1"/>
</dbReference>
<keyword evidence="8 11" id="KW-0472">Membrane</keyword>
<keyword evidence="6 11" id="KW-0375">Hydrogen ion transport</keyword>
<evidence type="ECO:0000256" key="4">
    <source>
        <dbReference type="ARBA" id="ARBA00022448"/>
    </source>
</evidence>
<evidence type="ECO:0000256" key="5">
    <source>
        <dbReference type="ARBA" id="ARBA00022475"/>
    </source>
</evidence>
<dbReference type="CDD" id="cd12151">
    <property type="entry name" value="F1-ATPase_gamma"/>
    <property type="match status" value="1"/>
</dbReference>
<dbReference type="PRINTS" id="PR00126">
    <property type="entry name" value="ATPASEGAMMA"/>
</dbReference>
<dbReference type="GO" id="GO:0042777">
    <property type="term" value="P:proton motive force-driven plasma membrane ATP synthesis"/>
    <property type="evidence" value="ECO:0007669"/>
    <property type="project" value="UniProtKB-UniRule"/>
</dbReference>
<dbReference type="SUPFAM" id="SSF52943">
    <property type="entry name" value="ATP synthase (F1-ATPase), gamma subunit"/>
    <property type="match status" value="1"/>
</dbReference>
<evidence type="ECO:0000256" key="6">
    <source>
        <dbReference type="ARBA" id="ARBA00022781"/>
    </source>
</evidence>
<dbReference type="InterPro" id="IPR035968">
    <property type="entry name" value="ATP_synth_F1_ATPase_gsu"/>
</dbReference>
<dbReference type="GO" id="GO:0005524">
    <property type="term" value="F:ATP binding"/>
    <property type="evidence" value="ECO:0007669"/>
    <property type="project" value="UniProtKB-UniRule"/>
</dbReference>
<keyword evidence="13" id="KW-1185">Reference proteome</keyword>